<dbReference type="PANTHER" id="PTHR12818:SF0">
    <property type="entry name" value="TRNA (ADENINE(37)-N6)-METHYLTRANSFERASE"/>
    <property type="match status" value="1"/>
</dbReference>
<dbReference type="Gene3D" id="2.40.30.70">
    <property type="entry name" value="YaeB-like"/>
    <property type="match status" value="1"/>
</dbReference>
<dbReference type="Gene3D" id="3.40.190.10">
    <property type="entry name" value="Periplasmic binding protein-like II"/>
    <property type="match status" value="1"/>
</dbReference>
<dbReference type="CDD" id="cd09281">
    <property type="entry name" value="UPF0066"/>
    <property type="match status" value="1"/>
</dbReference>
<dbReference type="GO" id="GO:0043190">
    <property type="term" value="C:ATP-binding cassette (ABC) transporter complex"/>
    <property type="evidence" value="ECO:0007669"/>
    <property type="project" value="InterPro"/>
</dbReference>
<accession>A0A507ESR6</accession>
<proteinExistence type="inferred from homology"/>
<name>A0A507ESR6_9FUNG</name>
<evidence type="ECO:0000256" key="2">
    <source>
        <dbReference type="ARBA" id="ARBA00033753"/>
    </source>
</evidence>
<dbReference type="Gene3D" id="1.25.40.10">
    <property type="entry name" value="Tetratricopeptide repeat domain"/>
    <property type="match status" value="1"/>
</dbReference>
<dbReference type="PANTHER" id="PTHR12818">
    <property type="entry name" value="TRNA (ADENINE(37)-N6)-METHYLTRANSFERASE"/>
    <property type="match status" value="1"/>
</dbReference>
<dbReference type="NCBIfam" id="TIGR00104">
    <property type="entry name" value="tRNA_TsaA"/>
    <property type="match status" value="1"/>
</dbReference>
<evidence type="ECO:0000256" key="4">
    <source>
        <dbReference type="SAM" id="SignalP"/>
    </source>
</evidence>
<dbReference type="STRING" id="246404.A0A507ESR6"/>
<dbReference type="PROSITE" id="PS51668">
    <property type="entry name" value="TSAA_2"/>
    <property type="match status" value="1"/>
</dbReference>
<feature type="transmembrane region" description="Helical" evidence="3">
    <location>
        <begin position="653"/>
        <end position="678"/>
    </location>
</feature>
<dbReference type="InterPro" id="IPR011990">
    <property type="entry name" value="TPR-like_helical_dom_sf"/>
</dbReference>
<dbReference type="OrthoDB" id="2126436at2759"/>
<sequence length="1618" mass="181126">MVTNGLLLILLSLLLSAQGAQAGTGPVLDELEVDLEAEGVVLPPCLNQSYYHRFGWSTYANYTASKREIILEADWWDSSLASTYVFAYVLKEILGYKLNFKLYGGGKISGERLNHGTADIVLELWQSDATTWYSKFVQIENTVVSYGSVGYSGRVGLYFPSYLLESHPQLDTLDYWRSLTHKESQALFPRFGTAVLDREHVGCTDDPLECVDSSYLPKWYTNETRSDFFEIWYNDLSYTPYYFNRLIDGLGLNASIRFLGDQAYTTMQAAYDNRQPFLYYNWRPSVIVAGHNFTRVLFPDDSKGHFARFQKNPKQNPVDVDLPVEVLFKASSSKWAREFPELGYFLAKFGLTDETINDMLGVIGKVPSPNFDDVVYSSSACQWLRENEDVWETWIPDPPKQYDVCPRGTGRYLSDTIWVCLTCPPGTFNLNETTAKECDTCLYNTICPGADHLNVAASYWIPEIHSNASGDYELDVHSCPYKNQCCPKGNCSSDAICKDGFSGILCYECSNPDLYVWNGECISCNGFGVSFYLALITPFLITAALLCTPTYHAAELEQLFFYFQVVNLIFEEDVGKVIKWNEINKLLALFSLNIDELAIHCPVPLRGIDKQLYRFKLPMLILFSFLFYYCFLKAFPRLRQYLPKYMAKQNLDVLFVKTFTIVLSFVLMPLIEAALALLNCDLVHGVHVLYYVPTVECFSAEHIGPAVFAGIVLLVVLVLYPLGLLILLAYLWKRKRIVANPRHSTGDTPNEKNTMDRVYQAFYVAYRPQFFYMESVLIWERAAIVMVFTFLNHQEESVASLAFLAMFAVFCFTRIYIQPFKKHLQVYLNREIGIGFLVLLAFRQYAKHEPEGVAIRPFVILFMLFPVVCHTVRWIQESALGLKTVRYSTSTPADEESSQLGTQSPAGNERIKYTPVVESKKMALRSVPFEAALCGVAGAFCAAYAVAHLVCAARVKKAEDTAKSEREGRIRIQIQLSKLKQRSDASSGLIDGVEGGVDVGSKNGKKDAINSPFNITLSSVGAITSPYSTRNGTPRQPSLVSTARARLSLHKHIPKSSLIALKEFSHAWIIFVFHQNTNTHKLNLKGTIKPPRLNGQSVGVFSTRSPHRPAPIGLSLARIAEVNVEEGWVLFHGLDLVHGTPILDIKPFVAFSDVPESLLIPASESLISSDFNQHYAPSWVTREVEDAEPLAVANVAFQSDTVELGLRALFQKVLRKSKKHDGISLYSSEDAFVNFIIENLSLDFRSTRERADPKFMQYRVTLCDIVIHYHFVNAASGGSVPSTVMITGAEVVTDAMRQPLNEVMASASPAALAGLCDWSKPVETEQALTEYTASHDLKAASPLEHAEAEFLTQVAHAQCLQHKFADALETLSKAKEIVDDCEKQTEDSLTDSELDADHPVLASARRVRIRILLEKGRIMHGKGDVDASIAPFRTVLQLSRIGSDPETLSCYFVDALHMLALVETDPDDKFGLLERSIAEAKKSKSRETRLLLASLYTSQAWFLHDEAQNYEGALECFETALVHSKEFFGGPSNKDRAIVQKAQWSIARCKRSLGLNEDALVILEKLGDDADYVCEEKAMLYQALGQSDKAKDFAAKAIALLAAGKDAEESRLAVLKAI</sequence>
<dbReference type="EMBL" id="QEAP01000404">
    <property type="protein sequence ID" value="TPX67289.1"/>
    <property type="molecule type" value="Genomic_DNA"/>
</dbReference>
<keyword evidence="3" id="KW-0812">Transmembrane</keyword>
<organism evidence="6 7">
    <name type="scientific">Chytriomyces confervae</name>
    <dbReference type="NCBI Taxonomy" id="246404"/>
    <lineage>
        <taxon>Eukaryota</taxon>
        <taxon>Fungi</taxon>
        <taxon>Fungi incertae sedis</taxon>
        <taxon>Chytridiomycota</taxon>
        <taxon>Chytridiomycota incertae sedis</taxon>
        <taxon>Chytridiomycetes</taxon>
        <taxon>Chytridiales</taxon>
        <taxon>Chytriomycetaceae</taxon>
        <taxon>Chytriomyces</taxon>
    </lineage>
</organism>
<feature type="transmembrane region" description="Helical" evidence="3">
    <location>
        <begin position="828"/>
        <end position="846"/>
    </location>
</feature>
<dbReference type="Proteomes" id="UP000320333">
    <property type="component" value="Unassembled WGS sequence"/>
</dbReference>
<dbReference type="SUPFAM" id="SSF53850">
    <property type="entry name" value="Periplasmic binding protein-like II"/>
    <property type="match status" value="2"/>
</dbReference>
<protein>
    <recommendedName>
        <fullName evidence="5">TsaA-like domain-containing protein</fullName>
    </recommendedName>
</protein>
<dbReference type="InterPro" id="IPR007210">
    <property type="entry name" value="ABC_Gly_betaine_transp_sub-bd"/>
</dbReference>
<dbReference type="InterPro" id="IPR040372">
    <property type="entry name" value="YaeB-like"/>
</dbReference>
<evidence type="ECO:0000256" key="1">
    <source>
        <dbReference type="ARBA" id="ARBA00022691"/>
    </source>
</evidence>
<reference evidence="6 7" key="1">
    <citation type="journal article" date="2019" name="Sci. Rep.">
        <title>Comparative genomics of chytrid fungi reveal insights into the obligate biotrophic and pathogenic lifestyle of Synchytrium endobioticum.</title>
        <authorList>
            <person name="van de Vossenberg B.T.L.H."/>
            <person name="Warris S."/>
            <person name="Nguyen H.D.T."/>
            <person name="van Gent-Pelzer M.P.E."/>
            <person name="Joly D.L."/>
            <person name="van de Geest H.C."/>
            <person name="Bonants P.J.M."/>
            <person name="Smith D.S."/>
            <person name="Levesque C.A."/>
            <person name="van der Lee T.A.J."/>
        </authorList>
    </citation>
    <scope>NUCLEOTIDE SEQUENCE [LARGE SCALE GENOMIC DNA]</scope>
    <source>
        <strain evidence="6 7">CBS 675.73</strain>
    </source>
</reference>
<keyword evidence="4" id="KW-0732">Signal</keyword>
<keyword evidence="1" id="KW-0949">S-adenosyl-L-methionine</keyword>
<comment type="caution">
    <text evidence="6">The sequence shown here is derived from an EMBL/GenBank/DDBJ whole genome shotgun (WGS) entry which is preliminary data.</text>
</comment>
<dbReference type="SUPFAM" id="SSF118196">
    <property type="entry name" value="YaeB-like"/>
    <property type="match status" value="1"/>
</dbReference>
<feature type="transmembrane region" description="Helical" evidence="3">
    <location>
        <begin position="858"/>
        <end position="876"/>
    </location>
</feature>
<dbReference type="InterPro" id="IPR023370">
    <property type="entry name" value="TrmO-like_N"/>
</dbReference>
<feature type="transmembrane region" description="Helical" evidence="3">
    <location>
        <begin position="612"/>
        <end position="632"/>
    </location>
</feature>
<feature type="chain" id="PRO_5021228172" description="TsaA-like domain-containing protein" evidence="4">
    <location>
        <begin position="23"/>
        <end position="1618"/>
    </location>
</feature>
<feature type="transmembrane region" description="Helical" evidence="3">
    <location>
        <begin position="797"/>
        <end position="816"/>
    </location>
</feature>
<dbReference type="SUPFAM" id="SSF48452">
    <property type="entry name" value="TPR-like"/>
    <property type="match status" value="1"/>
</dbReference>
<keyword evidence="3" id="KW-0472">Membrane</keyword>
<feature type="domain" description="TsaA-like" evidence="5">
    <location>
        <begin position="1017"/>
        <end position="1157"/>
    </location>
</feature>
<dbReference type="GO" id="GO:0022857">
    <property type="term" value="F:transmembrane transporter activity"/>
    <property type="evidence" value="ECO:0007669"/>
    <property type="project" value="InterPro"/>
</dbReference>
<evidence type="ECO:0000256" key="3">
    <source>
        <dbReference type="SAM" id="Phobius"/>
    </source>
</evidence>
<dbReference type="Pfam" id="PF01980">
    <property type="entry name" value="TrmO_N"/>
    <property type="match status" value="1"/>
</dbReference>
<keyword evidence="7" id="KW-1185">Reference proteome</keyword>
<evidence type="ECO:0000259" key="5">
    <source>
        <dbReference type="PROSITE" id="PS51668"/>
    </source>
</evidence>
<feature type="signal peptide" evidence="4">
    <location>
        <begin position="1"/>
        <end position="22"/>
    </location>
</feature>
<evidence type="ECO:0000313" key="6">
    <source>
        <dbReference type="EMBL" id="TPX67289.1"/>
    </source>
</evidence>
<feature type="transmembrane region" description="Helical" evidence="3">
    <location>
        <begin position="708"/>
        <end position="732"/>
    </location>
</feature>
<dbReference type="Pfam" id="PF04069">
    <property type="entry name" value="OpuAC"/>
    <property type="match status" value="1"/>
</dbReference>
<dbReference type="InterPro" id="IPR036414">
    <property type="entry name" value="YaeB_N_sf"/>
</dbReference>
<evidence type="ECO:0000313" key="7">
    <source>
        <dbReference type="Proteomes" id="UP000320333"/>
    </source>
</evidence>
<comment type="similarity">
    <text evidence="2">Belongs to the tRNA methyltransferase O family.</text>
</comment>
<keyword evidence="3" id="KW-1133">Transmembrane helix</keyword>
<dbReference type="InterPro" id="IPR036413">
    <property type="entry name" value="YaeB-like_sf"/>
</dbReference>
<gene>
    <name evidence="6" type="ORF">CcCBS67573_g07554</name>
</gene>